<accession>A0A7R8CNM7</accession>
<evidence type="ECO:0000313" key="6">
    <source>
        <dbReference type="Proteomes" id="UP000675881"/>
    </source>
</evidence>
<dbReference type="GO" id="GO:0004784">
    <property type="term" value="F:superoxide dismutase activity"/>
    <property type="evidence" value="ECO:0007669"/>
    <property type="project" value="UniProtKB-EC"/>
</dbReference>
<dbReference type="Pfam" id="PF00080">
    <property type="entry name" value="Sod_Cu"/>
    <property type="match status" value="1"/>
</dbReference>
<dbReference type="EC" id="1.15.1.1" evidence="5"/>
<dbReference type="Gene3D" id="2.10.10.10">
    <property type="entry name" value="Fibronectin, type II, collagen-binding"/>
    <property type="match status" value="2"/>
</dbReference>
<dbReference type="Proteomes" id="UP000675881">
    <property type="component" value="Chromosome 2"/>
</dbReference>
<evidence type="ECO:0000259" key="4">
    <source>
        <dbReference type="PROSITE" id="PS51092"/>
    </source>
</evidence>
<keyword evidence="5" id="KW-0560">Oxidoreductase</keyword>
<dbReference type="InterPro" id="IPR000562">
    <property type="entry name" value="FN_type2_dom"/>
</dbReference>
<evidence type="ECO:0000256" key="2">
    <source>
        <dbReference type="ARBA" id="ARBA00023157"/>
    </source>
</evidence>
<dbReference type="SUPFAM" id="SSF57440">
    <property type="entry name" value="Kringle-like"/>
    <property type="match status" value="2"/>
</dbReference>
<evidence type="ECO:0000313" key="5">
    <source>
        <dbReference type="EMBL" id="CAF2876890.1"/>
    </source>
</evidence>
<feature type="domain" description="Fibronectin type-II" evidence="4">
    <location>
        <begin position="102"/>
        <end position="151"/>
    </location>
</feature>
<evidence type="ECO:0000256" key="1">
    <source>
        <dbReference type="ARBA" id="ARBA00022737"/>
    </source>
</evidence>
<dbReference type="EMBL" id="HG994581">
    <property type="protein sequence ID" value="CAF2876890.1"/>
    <property type="molecule type" value="Genomic_DNA"/>
</dbReference>
<dbReference type="InterPro" id="IPR036943">
    <property type="entry name" value="FN_type2_sf"/>
</dbReference>
<feature type="domain" description="Fibronectin type-II" evidence="4">
    <location>
        <begin position="29"/>
        <end position="76"/>
    </location>
</feature>
<dbReference type="Gene3D" id="2.60.40.200">
    <property type="entry name" value="Superoxide dismutase, copper/zinc binding domain"/>
    <property type="match status" value="1"/>
</dbReference>
<protein>
    <submittedName>
        <fullName evidence="5">SOD1</fullName>
        <ecNumber evidence="5">1.15.1.1</ecNumber>
    </submittedName>
</protein>
<dbReference type="InterPro" id="IPR036423">
    <property type="entry name" value="SOD-like_Cu/Zn_dom_sf"/>
</dbReference>
<feature type="disulfide bond" evidence="3">
    <location>
        <begin position="34"/>
        <end position="60"/>
    </location>
</feature>
<dbReference type="Pfam" id="PF00040">
    <property type="entry name" value="fn2"/>
    <property type="match status" value="1"/>
</dbReference>
<dbReference type="SUPFAM" id="SSF49329">
    <property type="entry name" value="Cu,Zn superoxide dismutase-like"/>
    <property type="match status" value="1"/>
</dbReference>
<dbReference type="PROSITE" id="PS51092">
    <property type="entry name" value="FN2_2"/>
    <property type="match status" value="2"/>
</dbReference>
<proteinExistence type="predicted"/>
<dbReference type="InterPro" id="IPR024134">
    <property type="entry name" value="SOD_Cu/Zn_/chaperone"/>
</dbReference>
<comment type="caution">
    <text evidence="3">Lacks conserved residue(s) required for the propagation of feature annotation.</text>
</comment>
<evidence type="ECO:0000256" key="3">
    <source>
        <dbReference type="PROSITE-ProRule" id="PRU00479"/>
    </source>
</evidence>
<reference evidence="5" key="1">
    <citation type="submission" date="2021-02" db="EMBL/GenBank/DDBJ databases">
        <authorList>
            <person name="Bekaert M."/>
        </authorList>
    </citation>
    <scope>NUCLEOTIDE SEQUENCE</scope>
    <source>
        <strain evidence="5">IoA-00</strain>
    </source>
</reference>
<keyword evidence="6" id="KW-1185">Reference proteome</keyword>
<organism evidence="5 6">
    <name type="scientific">Lepeophtheirus salmonis</name>
    <name type="common">Salmon louse</name>
    <name type="synonym">Caligus salmonis</name>
    <dbReference type="NCBI Taxonomy" id="72036"/>
    <lineage>
        <taxon>Eukaryota</taxon>
        <taxon>Metazoa</taxon>
        <taxon>Ecdysozoa</taxon>
        <taxon>Arthropoda</taxon>
        <taxon>Crustacea</taxon>
        <taxon>Multicrustacea</taxon>
        <taxon>Hexanauplia</taxon>
        <taxon>Copepoda</taxon>
        <taxon>Siphonostomatoida</taxon>
        <taxon>Caligidae</taxon>
        <taxon>Lepeophtheirus</taxon>
    </lineage>
</organism>
<dbReference type="PRINTS" id="PR00068">
    <property type="entry name" value="CUZNDISMTASE"/>
</dbReference>
<dbReference type="AlphaFoldDB" id="A0A7R8CNM7"/>
<name>A0A7R8CNM7_LEPSM</name>
<keyword evidence="2 3" id="KW-1015">Disulfide bond</keyword>
<dbReference type="GO" id="GO:0005507">
    <property type="term" value="F:copper ion binding"/>
    <property type="evidence" value="ECO:0007669"/>
    <property type="project" value="InterPro"/>
</dbReference>
<gene>
    <name evidence="5" type="ORF">LSAA_6607</name>
</gene>
<sequence>MMMPFGKLPLVVIVCFIGYISWVRGECQIESQPCDFPFTYEGKKFSYCTEHNATEGKFVCVSSHGEDRWSWGICNEGCLDEEDGSPLDFGGETMGQAVDCKNEPLSCVFPFIYNGVEHNECTEEDADFFWCATHVDEHGILIDNMWGKCDVASCTEDPSTESPEGVDPETEEEGPKNAKVLIDVNEIIVDLTFHQDDSESQLNIYGTISGLEPGLHGLAIHAENSDNCSNVGPHFNPLETTHGSHSSEDRHAGDLGNVEVDENGLGEINITLPMETTLFGPDSVLGKALVIYSEEDTFETEELLLTPLACGVIYEEDEWPLILILIIALSVAIVLLLILITILICCCMRRKKPKKKKALDKIPEDEILPLHNGNGSYNKKTPLYDELSIPFIDATPAPTPKLGRSIDRLSSFFTRNPSVGRSRGSLASNDEFDSTFHLPKSILPAPTYPPPEVPANDTPWKGSRRLRRK</sequence>
<dbReference type="OrthoDB" id="2015551at2759"/>
<keyword evidence="1" id="KW-0677">Repeat</keyword>
<dbReference type="PANTHER" id="PTHR10003">
    <property type="entry name" value="SUPEROXIDE DISMUTASE CU-ZN -RELATED"/>
    <property type="match status" value="1"/>
</dbReference>
<dbReference type="InterPro" id="IPR013806">
    <property type="entry name" value="Kringle-like"/>
</dbReference>
<dbReference type="SMART" id="SM00059">
    <property type="entry name" value="FN2"/>
    <property type="match status" value="1"/>
</dbReference>
<dbReference type="InterPro" id="IPR001424">
    <property type="entry name" value="SOD_Cu_Zn_dom"/>
</dbReference>